<sequence>MKYVIGIDGGGTKTHLRIAAMEGESLVECSRGPANINSSNVEEVKQVLQSIIYEGISTLGLSLEECEAICIGTAGAGRPQDKKIINEILADIYKGRIIVVNDAEIALSGGIGKQEGIIVISGTGSICYGKDKNGTFFRSGGWGHIIGDEGSGYDIGVRAIKAALKSYDGRGEKTILESMVLEYLKLNCCEDLVAYIYRSGIGKKEIASLTVVVNEACRKGDNAAKKIFSDCAYELYLSVKAVVERLHFNKAKVYLTTAGGSINNIEYLYDQFKKAVLESYPNIEIIKMKKDSAWGAVLIARSEIGDGI</sequence>
<dbReference type="Proteomes" id="UP000190080">
    <property type="component" value="Unassembled WGS sequence"/>
</dbReference>
<keyword evidence="2" id="KW-0808">Transferase</keyword>
<dbReference type="EC" id="2.7.1.8" evidence="2"/>
<dbReference type="PANTHER" id="PTHR43190">
    <property type="entry name" value="N-ACETYL-D-GLUCOSAMINE KINASE"/>
    <property type="match status" value="1"/>
</dbReference>
<evidence type="ECO:0000313" key="2">
    <source>
        <dbReference type="EMBL" id="OPJ60779.1"/>
    </source>
</evidence>
<accession>A0A1V4ILN2</accession>
<comment type="caution">
    <text evidence="2">The sequence shown here is derived from an EMBL/GenBank/DDBJ whole genome shotgun (WGS) entry which is preliminary data.</text>
</comment>
<feature type="domain" description="ATPase BadF/BadG/BcrA/BcrD type" evidence="1">
    <location>
        <begin position="5"/>
        <end position="300"/>
    </location>
</feature>
<dbReference type="InterPro" id="IPR052519">
    <property type="entry name" value="Euk-type_GlcNAc_Kinase"/>
</dbReference>
<dbReference type="OrthoDB" id="9772633at2"/>
<dbReference type="AlphaFoldDB" id="A0A1V4ILN2"/>
<dbReference type="STRING" id="1450648.CLORY_26470"/>
<dbReference type="RefSeq" id="WP_079425211.1">
    <property type="nucleotide sequence ID" value="NZ_MZGV01000028.1"/>
</dbReference>
<name>A0A1V4ILN2_9CLOT</name>
<dbReference type="EMBL" id="MZGV01000028">
    <property type="protein sequence ID" value="OPJ60779.1"/>
    <property type="molecule type" value="Genomic_DNA"/>
</dbReference>
<gene>
    <name evidence="2" type="primary">gspK</name>
    <name evidence="2" type="ORF">CLORY_26470</name>
</gene>
<organism evidence="2 3">
    <name type="scientific">Clostridium oryzae</name>
    <dbReference type="NCBI Taxonomy" id="1450648"/>
    <lineage>
        <taxon>Bacteria</taxon>
        <taxon>Bacillati</taxon>
        <taxon>Bacillota</taxon>
        <taxon>Clostridia</taxon>
        <taxon>Eubacteriales</taxon>
        <taxon>Clostridiaceae</taxon>
        <taxon>Clostridium</taxon>
    </lineage>
</organism>
<dbReference type="PANTHER" id="PTHR43190:SF3">
    <property type="entry name" value="N-ACETYL-D-GLUCOSAMINE KINASE"/>
    <property type="match status" value="1"/>
</dbReference>
<reference evidence="2 3" key="1">
    <citation type="submission" date="2017-03" db="EMBL/GenBank/DDBJ databases">
        <title>Genome sequence of Clostridium oryzae DSM 28571.</title>
        <authorList>
            <person name="Poehlein A."/>
            <person name="Daniel R."/>
        </authorList>
    </citation>
    <scope>NUCLEOTIDE SEQUENCE [LARGE SCALE GENOMIC DNA]</scope>
    <source>
        <strain evidence="2 3">DSM 28571</strain>
    </source>
</reference>
<dbReference type="InterPro" id="IPR002731">
    <property type="entry name" value="ATPase_BadF"/>
</dbReference>
<dbReference type="SUPFAM" id="SSF53067">
    <property type="entry name" value="Actin-like ATPase domain"/>
    <property type="match status" value="2"/>
</dbReference>
<dbReference type="InterPro" id="IPR043129">
    <property type="entry name" value="ATPase_NBD"/>
</dbReference>
<keyword evidence="3" id="KW-1185">Reference proteome</keyword>
<dbReference type="GO" id="GO:0047931">
    <property type="term" value="F:glucosamine kinase activity"/>
    <property type="evidence" value="ECO:0007669"/>
    <property type="project" value="UniProtKB-EC"/>
</dbReference>
<evidence type="ECO:0000313" key="3">
    <source>
        <dbReference type="Proteomes" id="UP000190080"/>
    </source>
</evidence>
<keyword evidence="2" id="KW-0418">Kinase</keyword>
<dbReference type="Gene3D" id="3.30.420.40">
    <property type="match status" value="2"/>
</dbReference>
<proteinExistence type="predicted"/>
<dbReference type="Pfam" id="PF01869">
    <property type="entry name" value="BcrAD_BadFG"/>
    <property type="match status" value="1"/>
</dbReference>
<evidence type="ECO:0000259" key="1">
    <source>
        <dbReference type="Pfam" id="PF01869"/>
    </source>
</evidence>
<protein>
    <submittedName>
        <fullName evidence="2">Glucosamine kinase GspK</fullName>
        <ecNumber evidence="2">2.7.1.8</ecNumber>
    </submittedName>
</protein>